<feature type="chain" id="PRO_5047410930" description="Sensor domain-containing protein" evidence="1">
    <location>
        <begin position="25"/>
        <end position="226"/>
    </location>
</feature>
<name>A0ABT1GVS3_9NOCA</name>
<proteinExistence type="predicted"/>
<organism evidence="2 3">
    <name type="scientific">Williamsia serinedens</name>
    <dbReference type="NCBI Taxonomy" id="391736"/>
    <lineage>
        <taxon>Bacteria</taxon>
        <taxon>Bacillati</taxon>
        <taxon>Actinomycetota</taxon>
        <taxon>Actinomycetes</taxon>
        <taxon>Mycobacteriales</taxon>
        <taxon>Nocardiaceae</taxon>
        <taxon>Williamsia</taxon>
    </lineage>
</organism>
<evidence type="ECO:0000313" key="3">
    <source>
        <dbReference type="Proteomes" id="UP001205740"/>
    </source>
</evidence>
<comment type="caution">
    <text evidence="2">The sequence shown here is derived from an EMBL/GenBank/DDBJ whole genome shotgun (WGS) entry which is preliminary data.</text>
</comment>
<dbReference type="PROSITE" id="PS51257">
    <property type="entry name" value="PROKAR_LIPOPROTEIN"/>
    <property type="match status" value="1"/>
</dbReference>
<dbReference type="Proteomes" id="UP001205740">
    <property type="component" value="Unassembled WGS sequence"/>
</dbReference>
<evidence type="ECO:0000313" key="2">
    <source>
        <dbReference type="EMBL" id="MCP2159079.1"/>
    </source>
</evidence>
<accession>A0ABT1GVS3</accession>
<dbReference type="EMBL" id="JAMTCG010000001">
    <property type="protein sequence ID" value="MCP2159079.1"/>
    <property type="molecule type" value="Genomic_DNA"/>
</dbReference>
<dbReference type="RefSeq" id="WP_253652689.1">
    <property type="nucleotide sequence ID" value="NZ_BAAAOE010000004.1"/>
</dbReference>
<evidence type="ECO:0000256" key="1">
    <source>
        <dbReference type="SAM" id="SignalP"/>
    </source>
</evidence>
<reference evidence="2 3" key="1">
    <citation type="submission" date="2022-06" db="EMBL/GenBank/DDBJ databases">
        <title>Genomic Encyclopedia of Archaeal and Bacterial Type Strains, Phase II (KMG-II): from individual species to whole genera.</title>
        <authorList>
            <person name="Goeker M."/>
        </authorList>
    </citation>
    <scope>NUCLEOTIDE SEQUENCE [LARGE SCALE GENOMIC DNA]</scope>
    <source>
        <strain evidence="2 3">DSM 45037</strain>
    </source>
</reference>
<evidence type="ECO:0008006" key="4">
    <source>
        <dbReference type="Google" id="ProtNLM"/>
    </source>
</evidence>
<gene>
    <name evidence="2" type="ORF">LX12_000243</name>
</gene>
<keyword evidence="3" id="KW-1185">Reference proteome</keyword>
<feature type="signal peptide" evidence="1">
    <location>
        <begin position="1"/>
        <end position="24"/>
    </location>
</feature>
<protein>
    <recommendedName>
        <fullName evidence="4">Sensor domain-containing protein</fullName>
    </recommendedName>
</protein>
<keyword evidence="1" id="KW-0732">Signal</keyword>
<sequence length="226" mass="22947">MTVPRRARLLLAAVLVTAASAGCAQSIDGDPVAAPSSQATADLDRLAISPNEFPAGYPATRLPAPQAADALADLSGRPNGGSVTPSSCLPPPLVADLGSTIVVTGQSSSGGNLTVVLTRAQTALADIADAVARCGSYTVDMGAIRSTVRAEILPPSPIDTQQSLAFRRTSTSGRAPVTVSQTTTVLAAQNDGIRVYAAFVSFSGARVDGAALDQVFTTAVQRSRGR</sequence>